<reference evidence="2" key="2">
    <citation type="submission" date="2020-10" db="EMBL/GenBank/DDBJ databases">
        <authorList>
            <person name="Cooper E.A."/>
            <person name="Brenton Z.W."/>
            <person name="Flinn B.S."/>
            <person name="Jenkins J."/>
            <person name="Shu S."/>
            <person name="Flowers D."/>
            <person name="Luo F."/>
            <person name="Wang Y."/>
            <person name="Xia P."/>
            <person name="Barry K."/>
            <person name="Daum C."/>
            <person name="Lipzen A."/>
            <person name="Yoshinaga Y."/>
            <person name="Schmutz J."/>
            <person name="Saski C."/>
            <person name="Vermerris W."/>
            <person name="Kresovich S."/>
        </authorList>
    </citation>
    <scope>NUCLEOTIDE SEQUENCE</scope>
</reference>
<protein>
    <submittedName>
        <fullName evidence="2">Uncharacterized protein</fullName>
    </submittedName>
</protein>
<dbReference type="EMBL" id="CM027686">
    <property type="protein sequence ID" value="KAG0524273.1"/>
    <property type="molecule type" value="Genomic_DNA"/>
</dbReference>
<organism evidence="2 3">
    <name type="scientific">Sorghum bicolor</name>
    <name type="common">Sorghum</name>
    <name type="synonym">Sorghum vulgare</name>
    <dbReference type="NCBI Taxonomy" id="4558"/>
    <lineage>
        <taxon>Eukaryota</taxon>
        <taxon>Viridiplantae</taxon>
        <taxon>Streptophyta</taxon>
        <taxon>Embryophyta</taxon>
        <taxon>Tracheophyta</taxon>
        <taxon>Spermatophyta</taxon>
        <taxon>Magnoliopsida</taxon>
        <taxon>Liliopsida</taxon>
        <taxon>Poales</taxon>
        <taxon>Poaceae</taxon>
        <taxon>PACMAD clade</taxon>
        <taxon>Panicoideae</taxon>
        <taxon>Andropogonodae</taxon>
        <taxon>Andropogoneae</taxon>
        <taxon>Sorghinae</taxon>
        <taxon>Sorghum</taxon>
    </lineage>
</organism>
<proteinExistence type="predicted"/>
<comment type="caution">
    <text evidence="2">The sequence shown here is derived from an EMBL/GenBank/DDBJ whole genome shotgun (WGS) entry which is preliminary data.</text>
</comment>
<reference evidence="2" key="1">
    <citation type="journal article" date="2019" name="BMC Genomics">
        <title>A new reference genome for Sorghum bicolor reveals high levels of sequence similarity between sweet and grain genotypes: implications for the genetics of sugar metabolism.</title>
        <authorList>
            <person name="Cooper E.A."/>
            <person name="Brenton Z.W."/>
            <person name="Flinn B.S."/>
            <person name="Jenkins J."/>
            <person name="Shu S."/>
            <person name="Flowers D."/>
            <person name="Luo F."/>
            <person name="Wang Y."/>
            <person name="Xia P."/>
            <person name="Barry K."/>
            <person name="Daum C."/>
            <person name="Lipzen A."/>
            <person name="Yoshinaga Y."/>
            <person name="Schmutz J."/>
            <person name="Saski C."/>
            <person name="Vermerris W."/>
            <person name="Kresovich S."/>
        </authorList>
    </citation>
    <scope>NUCLEOTIDE SEQUENCE</scope>
</reference>
<evidence type="ECO:0000313" key="3">
    <source>
        <dbReference type="Proteomes" id="UP000807115"/>
    </source>
</evidence>
<gene>
    <name evidence="2" type="ORF">BDA96_07G196700</name>
</gene>
<dbReference type="Proteomes" id="UP000807115">
    <property type="component" value="Chromosome 7"/>
</dbReference>
<sequence>MFRVFSIFTCSKLAGSFPLMLFVDTSKLVIDEEKVQIQSGNTSLMPALPRSIISILVCDCSQVGNCDPTKQACMPSSVSRKGGTQACFITILKEFDDKTKVSNLDKLTKWSSDNVPSNELNEISKCVRFDSLPMLAGTSPDIEFLLRSRTLKLVICSSQPDIFPFNLLSERFRICKHFMQGKNFFAVFVISPDRRFRDKSMCTKLHGLLAGCGIAAVNLLSASARNLSDVSFPSSSGILP</sequence>
<dbReference type="AlphaFoldDB" id="A0A921QLP8"/>
<evidence type="ECO:0000256" key="1">
    <source>
        <dbReference type="SAM" id="SignalP"/>
    </source>
</evidence>
<feature type="signal peptide" evidence="1">
    <location>
        <begin position="1"/>
        <end position="16"/>
    </location>
</feature>
<evidence type="ECO:0000313" key="2">
    <source>
        <dbReference type="EMBL" id="KAG0524273.1"/>
    </source>
</evidence>
<name>A0A921QLP8_SORBI</name>
<accession>A0A921QLP8</accession>
<feature type="chain" id="PRO_5037793473" evidence="1">
    <location>
        <begin position="17"/>
        <end position="240"/>
    </location>
</feature>
<keyword evidence="1" id="KW-0732">Signal</keyword>